<dbReference type="EMBL" id="MK514282">
    <property type="protein sequence ID" value="QBP07593.1"/>
    <property type="molecule type" value="Genomic_DNA"/>
</dbReference>
<dbReference type="Proteomes" id="UP000295398">
    <property type="component" value="Segment"/>
</dbReference>
<sequence length="446" mass="50428">MWIKHDRHGLLLCKLGHRGSYYDLSSNEEPLMEAIYQVRSDNAFGYNRSTRIWENVDITLPIKTLLDQYHEIEVGITDFKSDPFTFFTQLHLSALSNFTGNLQAWFTSKAGIALTTLKAGFPTLEFNHAYYQSLFWDIGIKTHICPPGTHFTQDFALDDATDVVIEVEKESSELYNNYALYNIDGYWVPHVYDDAGVRLTAAGKIVKRSGRVSVGCLVMKHIAKVKTIPITDDMLFRVDSSLEWTSNLLLKVGTGLTGKTVGLVIGGVLRWLKPSQILSDTTATVSLSNLNLLKQLLMSDTHYDWDALGLGDFASPSSVAKLRNTETLRALLKHESSFLVTVDTPYLEISEDYVNHTANVGIFYYADKDGDKTLGVLTNDLGKCIDYWPIWEEGEWTLNTNELSSPNYVAFTSKWQGHHAVNDAQRHTDPWSKPMTKMSQFRSRKK</sequence>
<accession>A0A482IJI8</accession>
<organism evidence="1 2">
    <name type="scientific">Erwinia phage Derbicus</name>
    <dbReference type="NCBI Taxonomy" id="2530027"/>
    <lineage>
        <taxon>Viruses</taxon>
        <taxon>Duplodnaviria</taxon>
        <taxon>Heunggongvirae</taxon>
        <taxon>Uroviricota</taxon>
        <taxon>Caudoviricetes</taxon>
        <taxon>Chimalliviridae</taxon>
        <taxon>Derbicusvirus</taxon>
        <taxon>Derbicusvirus derbicus</taxon>
    </lineage>
</organism>
<keyword evidence="2" id="KW-1185">Reference proteome</keyword>
<proteinExistence type="predicted"/>
<name>A0A482IJI8_9CAUD</name>
<reference evidence="1 2" key="1">
    <citation type="submission" date="2019-02" db="EMBL/GenBank/DDBJ databases">
        <authorList>
            <person name="Webb C.J."/>
            <person name="Sharma R."/>
            <person name="Berg J.A."/>
            <person name="Payne A.M."/>
            <person name="Fajardo C.P."/>
            <person name="Breakwell D.P."/>
            <person name="Hope S."/>
            <person name="Grose J.H."/>
        </authorList>
    </citation>
    <scope>NUCLEOTIDE SEQUENCE [LARGE SCALE GENOMIC DNA]</scope>
</reference>
<gene>
    <name evidence="1" type="ORF">DERBICUS_167</name>
</gene>
<evidence type="ECO:0000313" key="1">
    <source>
        <dbReference type="EMBL" id="QBP07593.1"/>
    </source>
</evidence>
<evidence type="ECO:0000313" key="2">
    <source>
        <dbReference type="Proteomes" id="UP000295398"/>
    </source>
</evidence>
<protein>
    <submittedName>
        <fullName evidence="1">Putative virion structural protein</fullName>
    </submittedName>
</protein>